<dbReference type="EMBL" id="KN880952">
    <property type="protein sequence ID" value="KIY61411.1"/>
    <property type="molecule type" value="Genomic_DNA"/>
</dbReference>
<evidence type="ECO:0000256" key="1">
    <source>
        <dbReference type="SAM" id="MobiDB-lite"/>
    </source>
</evidence>
<name>A0A0D7AVV7_9AGAR</name>
<feature type="compositionally biased region" description="Basic residues" evidence="1">
    <location>
        <begin position="53"/>
        <end position="62"/>
    </location>
</feature>
<feature type="region of interest" description="Disordered" evidence="1">
    <location>
        <begin position="38"/>
        <end position="83"/>
    </location>
</feature>
<accession>A0A0D7AVV7</accession>
<gene>
    <name evidence="2" type="ORF">CYLTODRAFT_460070</name>
    <name evidence="3" type="ORF">CYLTODRAFT_478740</name>
</gene>
<sequence>MSPTCEWCTKHSLVCEIPAGHKSCTVCAYRKRRCSLSPTATYTRKPGTQKKQPAPRKTKQRSTRNANQQSAPRPAPPTLSSRLNDIAVTVNLARQAKGAHANGVSQALHAQYTAFLHTYPDWAEWEESERTQAGPSSG</sequence>
<dbReference type="AlphaFoldDB" id="A0A0D7AVV7"/>
<evidence type="ECO:0000313" key="2">
    <source>
        <dbReference type="EMBL" id="KIY61181.1"/>
    </source>
</evidence>
<protein>
    <recommendedName>
        <fullName evidence="5">Zn(2)-C6 fungal-type domain-containing protein</fullName>
    </recommendedName>
</protein>
<reference evidence="3 4" key="1">
    <citation type="journal article" date="2015" name="Fungal Genet. Biol.">
        <title>Evolution of novel wood decay mechanisms in Agaricales revealed by the genome sequences of Fistulina hepatica and Cylindrobasidium torrendii.</title>
        <authorList>
            <person name="Floudas D."/>
            <person name="Held B.W."/>
            <person name="Riley R."/>
            <person name="Nagy L.G."/>
            <person name="Koehler G."/>
            <person name="Ransdell A.S."/>
            <person name="Younus H."/>
            <person name="Chow J."/>
            <person name="Chiniquy J."/>
            <person name="Lipzen A."/>
            <person name="Tritt A."/>
            <person name="Sun H."/>
            <person name="Haridas S."/>
            <person name="LaButti K."/>
            <person name="Ohm R.A."/>
            <person name="Kues U."/>
            <person name="Blanchette R.A."/>
            <person name="Grigoriev I.V."/>
            <person name="Minto R.E."/>
            <person name="Hibbett D.S."/>
        </authorList>
    </citation>
    <scope>NUCLEOTIDE SEQUENCE [LARGE SCALE GENOMIC DNA]</scope>
    <source>
        <strain evidence="3 4">FP15055 ss-10</strain>
    </source>
</reference>
<proteinExistence type="predicted"/>
<dbReference type="Proteomes" id="UP000054007">
    <property type="component" value="Unassembled WGS sequence"/>
</dbReference>
<evidence type="ECO:0000313" key="3">
    <source>
        <dbReference type="EMBL" id="KIY61411.1"/>
    </source>
</evidence>
<evidence type="ECO:0000313" key="4">
    <source>
        <dbReference type="Proteomes" id="UP000054007"/>
    </source>
</evidence>
<organism evidence="3 4">
    <name type="scientific">Cylindrobasidium torrendii FP15055 ss-10</name>
    <dbReference type="NCBI Taxonomy" id="1314674"/>
    <lineage>
        <taxon>Eukaryota</taxon>
        <taxon>Fungi</taxon>
        <taxon>Dikarya</taxon>
        <taxon>Basidiomycota</taxon>
        <taxon>Agaricomycotina</taxon>
        <taxon>Agaricomycetes</taxon>
        <taxon>Agaricomycetidae</taxon>
        <taxon>Agaricales</taxon>
        <taxon>Marasmiineae</taxon>
        <taxon>Physalacriaceae</taxon>
        <taxon>Cylindrobasidium</taxon>
    </lineage>
</organism>
<evidence type="ECO:0008006" key="5">
    <source>
        <dbReference type="Google" id="ProtNLM"/>
    </source>
</evidence>
<keyword evidence="4" id="KW-1185">Reference proteome</keyword>
<dbReference type="EMBL" id="KN881021">
    <property type="protein sequence ID" value="KIY61181.1"/>
    <property type="molecule type" value="Genomic_DNA"/>
</dbReference>